<dbReference type="InterPro" id="IPR007627">
    <property type="entry name" value="RNA_pol_sigma70_r2"/>
</dbReference>
<evidence type="ECO:0000313" key="8">
    <source>
        <dbReference type="EMBL" id="QDU66756.1"/>
    </source>
</evidence>
<feature type="domain" description="RNA polymerase sigma-70 region 2" evidence="6">
    <location>
        <begin position="49"/>
        <end position="95"/>
    </location>
</feature>
<dbReference type="SUPFAM" id="SSF88946">
    <property type="entry name" value="Sigma2 domain of RNA polymerase sigma factors"/>
    <property type="match status" value="1"/>
</dbReference>
<dbReference type="InterPro" id="IPR013249">
    <property type="entry name" value="RNA_pol_sigma70_r4_t2"/>
</dbReference>
<dbReference type="PANTHER" id="PTHR43133">
    <property type="entry name" value="RNA POLYMERASE ECF-TYPE SIGMA FACTO"/>
    <property type="match status" value="1"/>
</dbReference>
<keyword evidence="4" id="KW-0238">DNA-binding</keyword>
<keyword evidence="2" id="KW-0805">Transcription regulation</keyword>
<protein>
    <submittedName>
        <fullName evidence="8">ECF RNA polymerase sigma factor SigD</fullName>
    </submittedName>
</protein>
<dbReference type="PANTHER" id="PTHR43133:SF58">
    <property type="entry name" value="ECF RNA POLYMERASE SIGMA FACTOR SIGD"/>
    <property type="match status" value="1"/>
</dbReference>
<dbReference type="InterPro" id="IPR039425">
    <property type="entry name" value="RNA_pol_sigma-70-like"/>
</dbReference>
<dbReference type="NCBIfam" id="TIGR02937">
    <property type="entry name" value="sigma70-ECF"/>
    <property type="match status" value="1"/>
</dbReference>
<dbReference type="InterPro" id="IPR036388">
    <property type="entry name" value="WH-like_DNA-bd_sf"/>
</dbReference>
<dbReference type="Gene3D" id="1.10.1740.10">
    <property type="match status" value="1"/>
</dbReference>
<reference evidence="8 9" key="1">
    <citation type="submission" date="2019-02" db="EMBL/GenBank/DDBJ databases">
        <title>Deep-cultivation of Planctomycetes and their phenomic and genomic characterization uncovers novel biology.</title>
        <authorList>
            <person name="Wiegand S."/>
            <person name="Jogler M."/>
            <person name="Boedeker C."/>
            <person name="Pinto D."/>
            <person name="Vollmers J."/>
            <person name="Rivas-Marin E."/>
            <person name="Kohn T."/>
            <person name="Peeters S.H."/>
            <person name="Heuer A."/>
            <person name="Rast P."/>
            <person name="Oberbeckmann S."/>
            <person name="Bunk B."/>
            <person name="Jeske O."/>
            <person name="Meyerdierks A."/>
            <person name="Storesund J.E."/>
            <person name="Kallscheuer N."/>
            <person name="Luecker S."/>
            <person name="Lage O.M."/>
            <person name="Pohl T."/>
            <person name="Merkel B.J."/>
            <person name="Hornburger P."/>
            <person name="Mueller R.-W."/>
            <person name="Bruemmer F."/>
            <person name="Labrenz M."/>
            <person name="Spormann A.M."/>
            <person name="Op den Camp H."/>
            <person name="Overmann J."/>
            <person name="Amann R."/>
            <person name="Jetten M.S.M."/>
            <person name="Mascher T."/>
            <person name="Medema M.H."/>
            <person name="Devos D.P."/>
            <person name="Kaster A.-K."/>
            <person name="Ovreas L."/>
            <person name="Rohde M."/>
            <person name="Galperin M.Y."/>
            <person name="Jogler C."/>
        </authorList>
    </citation>
    <scope>NUCLEOTIDE SEQUENCE [LARGE SCALE GENOMIC DNA]</scope>
    <source>
        <strain evidence="8 9">Pla133</strain>
    </source>
</reference>
<name>A0A518BIG6_9BACT</name>
<dbReference type="Proteomes" id="UP000316921">
    <property type="component" value="Chromosome"/>
</dbReference>
<dbReference type="AlphaFoldDB" id="A0A518BIG6"/>
<dbReference type="InterPro" id="IPR013324">
    <property type="entry name" value="RNA_pol_sigma_r3/r4-like"/>
</dbReference>
<comment type="similarity">
    <text evidence="1">Belongs to the sigma-70 factor family. ECF subfamily.</text>
</comment>
<keyword evidence="9" id="KW-1185">Reference proteome</keyword>
<keyword evidence="3" id="KW-0731">Sigma factor</keyword>
<dbReference type="GO" id="GO:0006352">
    <property type="term" value="P:DNA-templated transcription initiation"/>
    <property type="evidence" value="ECO:0007669"/>
    <property type="project" value="InterPro"/>
</dbReference>
<dbReference type="RefSeq" id="WP_145064565.1">
    <property type="nucleotide sequence ID" value="NZ_CP036287.1"/>
</dbReference>
<accession>A0A518BIG6</accession>
<sequence>MIEDDDVAAAPVADEVRAARSGDRAAFRRLLARFGPAAHGAIVALAGVVEAEDLMQDVCLTSWQKLDDLREPSRFGPWLLSIARNAARRSLRAQGSRVEVGAVEVEPAQLAGDDDALAATEVLAQLAKVPEAFREVLAMRLVDGLSGQEIAAATGRSHGAVRVALARGMERLRERLIQEGWRA</sequence>
<proteinExistence type="inferred from homology"/>
<evidence type="ECO:0000256" key="4">
    <source>
        <dbReference type="ARBA" id="ARBA00023125"/>
    </source>
</evidence>
<evidence type="ECO:0000256" key="5">
    <source>
        <dbReference type="ARBA" id="ARBA00023163"/>
    </source>
</evidence>
<dbReference type="InterPro" id="IPR014284">
    <property type="entry name" value="RNA_pol_sigma-70_dom"/>
</dbReference>
<evidence type="ECO:0000256" key="1">
    <source>
        <dbReference type="ARBA" id="ARBA00010641"/>
    </source>
</evidence>
<dbReference type="KEGG" id="pbap:Pla133_18320"/>
<feature type="domain" description="RNA polymerase sigma factor 70 region 4 type 2" evidence="7">
    <location>
        <begin position="121"/>
        <end position="172"/>
    </location>
</feature>
<dbReference type="Pfam" id="PF04542">
    <property type="entry name" value="Sigma70_r2"/>
    <property type="match status" value="1"/>
</dbReference>
<dbReference type="InterPro" id="IPR013325">
    <property type="entry name" value="RNA_pol_sigma_r2"/>
</dbReference>
<dbReference type="EMBL" id="CP036287">
    <property type="protein sequence ID" value="QDU66756.1"/>
    <property type="molecule type" value="Genomic_DNA"/>
</dbReference>
<organism evidence="8 9">
    <name type="scientific">Engelhardtia mirabilis</name>
    <dbReference type="NCBI Taxonomy" id="2528011"/>
    <lineage>
        <taxon>Bacteria</taxon>
        <taxon>Pseudomonadati</taxon>
        <taxon>Planctomycetota</taxon>
        <taxon>Planctomycetia</taxon>
        <taxon>Planctomycetia incertae sedis</taxon>
        <taxon>Engelhardtia</taxon>
    </lineage>
</organism>
<evidence type="ECO:0000256" key="2">
    <source>
        <dbReference type="ARBA" id="ARBA00023015"/>
    </source>
</evidence>
<keyword evidence="5" id="KW-0804">Transcription</keyword>
<dbReference type="SUPFAM" id="SSF88659">
    <property type="entry name" value="Sigma3 and sigma4 domains of RNA polymerase sigma factors"/>
    <property type="match status" value="1"/>
</dbReference>
<evidence type="ECO:0000259" key="7">
    <source>
        <dbReference type="Pfam" id="PF08281"/>
    </source>
</evidence>
<dbReference type="GO" id="GO:0003677">
    <property type="term" value="F:DNA binding"/>
    <property type="evidence" value="ECO:0007669"/>
    <property type="project" value="UniProtKB-KW"/>
</dbReference>
<evidence type="ECO:0000313" key="9">
    <source>
        <dbReference type="Proteomes" id="UP000316921"/>
    </source>
</evidence>
<evidence type="ECO:0000259" key="6">
    <source>
        <dbReference type="Pfam" id="PF04542"/>
    </source>
</evidence>
<evidence type="ECO:0000256" key="3">
    <source>
        <dbReference type="ARBA" id="ARBA00023082"/>
    </source>
</evidence>
<dbReference type="Pfam" id="PF08281">
    <property type="entry name" value="Sigma70_r4_2"/>
    <property type="match status" value="1"/>
</dbReference>
<dbReference type="Gene3D" id="1.10.10.10">
    <property type="entry name" value="Winged helix-like DNA-binding domain superfamily/Winged helix DNA-binding domain"/>
    <property type="match status" value="1"/>
</dbReference>
<dbReference type="GO" id="GO:0016987">
    <property type="term" value="F:sigma factor activity"/>
    <property type="evidence" value="ECO:0007669"/>
    <property type="project" value="UniProtKB-KW"/>
</dbReference>
<gene>
    <name evidence="8" type="primary">sigD_5</name>
    <name evidence="8" type="ORF">Pla133_18320</name>
</gene>